<dbReference type="AlphaFoldDB" id="A0A7T2U6V3"/>
<name>A0A7T2U6V3_9BURK</name>
<sequence>MPGMLREAPHAEQPGRRITEALAAHGAPTLFCIPGAGASVTTRNPLVDRAIGMPIACPPA</sequence>
<evidence type="ECO:0000313" key="1">
    <source>
        <dbReference type="EMBL" id="QPS46742.1"/>
    </source>
</evidence>
<dbReference type="Proteomes" id="UP000594943">
    <property type="component" value="Chromosome 2"/>
</dbReference>
<dbReference type="RefSeq" id="WP_144411899.1">
    <property type="nucleotide sequence ID" value="NZ_CP013382.1"/>
</dbReference>
<gene>
    <name evidence="1" type="ORF">I6G56_32455</name>
</gene>
<reference evidence="1 2" key="1">
    <citation type="submission" date="2020-12" db="EMBL/GenBank/DDBJ databases">
        <title>FDA dAtabase for Regulatory Grade micrObial Sequences (FDA-ARGOS): Supporting development and validation of Infectious Disease Dx tests.</title>
        <authorList>
            <person name="Nelson B."/>
            <person name="Plummer A."/>
            <person name="Tallon L."/>
            <person name="Sadzewicz L."/>
            <person name="Zhao X."/>
            <person name="Boylan J."/>
            <person name="Ott S."/>
            <person name="Bowen H."/>
            <person name="Vavikolanu K."/>
            <person name="Mehta A."/>
            <person name="Aluvathingal J."/>
            <person name="Nadendla S."/>
            <person name="Myers T."/>
            <person name="Yan Y."/>
            <person name="Sichtig H."/>
        </authorList>
    </citation>
    <scope>NUCLEOTIDE SEQUENCE [LARGE SCALE GENOMIC DNA]</scope>
    <source>
        <strain evidence="1 2">FDAARGOS_899</strain>
    </source>
</reference>
<dbReference type="KEGG" id="bhg:I6G56_32455"/>
<proteinExistence type="predicted"/>
<evidence type="ECO:0000313" key="2">
    <source>
        <dbReference type="Proteomes" id="UP000594943"/>
    </source>
</evidence>
<accession>A0A7T2U6V3</accession>
<dbReference type="EMBL" id="CP065687">
    <property type="protein sequence ID" value="QPS46742.1"/>
    <property type="molecule type" value="Genomic_DNA"/>
</dbReference>
<protein>
    <submittedName>
        <fullName evidence="1">Uncharacterized protein</fullName>
    </submittedName>
</protein>
<organism evidence="1 2">
    <name type="scientific">Burkholderia humptydooensis</name>
    <dbReference type="NCBI Taxonomy" id="430531"/>
    <lineage>
        <taxon>Bacteria</taxon>
        <taxon>Pseudomonadati</taxon>
        <taxon>Pseudomonadota</taxon>
        <taxon>Betaproteobacteria</taxon>
        <taxon>Burkholderiales</taxon>
        <taxon>Burkholderiaceae</taxon>
        <taxon>Burkholderia</taxon>
        <taxon>pseudomallei group</taxon>
    </lineage>
</organism>